<dbReference type="GO" id="GO:0030170">
    <property type="term" value="F:pyridoxal phosphate binding"/>
    <property type="evidence" value="ECO:0007669"/>
    <property type="project" value="InterPro"/>
</dbReference>
<dbReference type="InterPro" id="IPR005302">
    <property type="entry name" value="MoCF_Sase_C"/>
</dbReference>
<organism evidence="2">
    <name type="scientific">Deinococcus sonorensis KR-87</name>
    <dbReference type="NCBI Taxonomy" id="694439"/>
    <lineage>
        <taxon>Bacteria</taxon>
        <taxon>Thermotogati</taxon>
        <taxon>Deinococcota</taxon>
        <taxon>Deinococci</taxon>
        <taxon>Deinococcales</taxon>
        <taxon>Deinococcaceae</taxon>
        <taxon>Deinococcus</taxon>
    </lineage>
</organism>
<evidence type="ECO:0000313" key="2">
    <source>
        <dbReference type="EMBL" id="XBV85506.1"/>
    </source>
</evidence>
<dbReference type="KEGG" id="dsc:ABOD76_19070"/>
<dbReference type="GO" id="GO:0003824">
    <property type="term" value="F:catalytic activity"/>
    <property type="evidence" value="ECO:0007669"/>
    <property type="project" value="InterPro"/>
</dbReference>
<dbReference type="InterPro" id="IPR011037">
    <property type="entry name" value="Pyrv_Knase-like_insert_dom_sf"/>
</dbReference>
<dbReference type="GO" id="GO:0030151">
    <property type="term" value="F:molybdenum ion binding"/>
    <property type="evidence" value="ECO:0007669"/>
    <property type="project" value="InterPro"/>
</dbReference>
<name>A0AAU7UAM1_9DEIO</name>
<protein>
    <submittedName>
        <fullName evidence="2">MOSC domain-containing protein</fullName>
    </submittedName>
</protein>
<sequence length="214" mass="23728">MKLLSVNIGRPTEIRHDAHRSISGIDKRPQSGPVRVGPLGLEGDHILSTGHHGGPDQAVYLYSTEDYDAFVEQLGHPLPAGCFGENLTVEGPALADMRIGSRLRVGSVLLEVTAPRIPCATFAAHMQDQGFVKRFRQMRRPGLYTRVLEPGQVQEGDGIELEPGAPDAPTVAEEFELFYTPRPTLEQLRRSLAAPIAVRARQHREEQLRELEQR</sequence>
<dbReference type="AlphaFoldDB" id="A0AAU7UAM1"/>
<proteinExistence type="predicted"/>
<accession>A0AAU7UAM1</accession>
<dbReference type="InterPro" id="IPR052353">
    <property type="entry name" value="Benzoxazolinone_Detox_Enz"/>
</dbReference>
<dbReference type="PANTHER" id="PTHR30212:SF2">
    <property type="entry name" value="PROTEIN YIIM"/>
    <property type="match status" value="1"/>
</dbReference>
<dbReference type="PANTHER" id="PTHR30212">
    <property type="entry name" value="PROTEIN YIIM"/>
    <property type="match status" value="1"/>
</dbReference>
<feature type="domain" description="MOSC" evidence="1">
    <location>
        <begin position="28"/>
        <end position="162"/>
    </location>
</feature>
<dbReference type="Pfam" id="PF03473">
    <property type="entry name" value="MOSC"/>
    <property type="match status" value="1"/>
</dbReference>
<dbReference type="RefSeq" id="WP_350243543.1">
    <property type="nucleotide sequence ID" value="NZ_CP158299.1"/>
</dbReference>
<dbReference type="Gene3D" id="2.40.33.20">
    <property type="entry name" value="PK beta-barrel domain-like"/>
    <property type="match status" value="1"/>
</dbReference>
<reference evidence="2" key="1">
    <citation type="submission" date="2024-06" db="EMBL/GenBank/DDBJ databases">
        <title>Draft Genome Sequence of Deinococcus sonorensis Type Strain KR-87, a Biofilm Producing Representative of the Genus Deinococcus.</title>
        <authorList>
            <person name="Boren L.S."/>
            <person name="Grosso R.A."/>
            <person name="Hugenberg-Cox A.N."/>
            <person name="Hill J.T.E."/>
            <person name="Albert C.M."/>
            <person name="Tuohy J.M."/>
        </authorList>
    </citation>
    <scope>NUCLEOTIDE SEQUENCE</scope>
    <source>
        <strain evidence="2">KR-87</strain>
    </source>
</reference>
<dbReference type="EMBL" id="CP158299">
    <property type="protein sequence ID" value="XBV85506.1"/>
    <property type="molecule type" value="Genomic_DNA"/>
</dbReference>
<evidence type="ECO:0000259" key="1">
    <source>
        <dbReference type="PROSITE" id="PS51340"/>
    </source>
</evidence>
<dbReference type="SUPFAM" id="SSF50800">
    <property type="entry name" value="PK beta-barrel domain-like"/>
    <property type="match status" value="1"/>
</dbReference>
<dbReference type="PROSITE" id="PS51340">
    <property type="entry name" value="MOSC"/>
    <property type="match status" value="1"/>
</dbReference>
<gene>
    <name evidence="2" type="ORF">ABOD76_19070</name>
</gene>